<evidence type="ECO:0000256" key="3">
    <source>
        <dbReference type="ARBA" id="ARBA00023274"/>
    </source>
</evidence>
<dbReference type="AlphaFoldDB" id="A0A3M7R0D5"/>
<comment type="caution">
    <text evidence="4">The sequence shown here is derived from an EMBL/GenBank/DDBJ whole genome shotgun (WGS) entry which is preliminary data.</text>
</comment>
<dbReference type="GO" id="GO:0022625">
    <property type="term" value="C:cytosolic large ribosomal subunit"/>
    <property type="evidence" value="ECO:0007669"/>
    <property type="project" value="TreeGrafter"/>
</dbReference>
<proteinExistence type="inferred from homology"/>
<dbReference type="Pfam" id="PF17144">
    <property type="entry name" value="Ribosomal_L5e"/>
    <property type="match status" value="1"/>
</dbReference>
<comment type="similarity">
    <text evidence="1">Belongs to the universal ribosomal protein uL18 family.</text>
</comment>
<accession>A0A3M7R0D5</accession>
<evidence type="ECO:0000313" key="4">
    <source>
        <dbReference type="EMBL" id="RNA16834.1"/>
    </source>
</evidence>
<dbReference type="GO" id="GO:0008097">
    <property type="term" value="F:5S rRNA binding"/>
    <property type="evidence" value="ECO:0007669"/>
    <property type="project" value="InterPro"/>
</dbReference>
<keyword evidence="3" id="KW-0687">Ribonucleoprotein</keyword>
<dbReference type="PANTHER" id="PTHR23410">
    <property type="entry name" value="RIBOSOMAL PROTEIN L5-RELATED"/>
    <property type="match status" value="1"/>
</dbReference>
<dbReference type="SUPFAM" id="SSF53137">
    <property type="entry name" value="Translational machinery components"/>
    <property type="match status" value="1"/>
</dbReference>
<gene>
    <name evidence="4" type="ORF">BpHYR1_010195</name>
</gene>
<dbReference type="STRING" id="10195.A0A3M7R0D5"/>
<dbReference type="InterPro" id="IPR005485">
    <property type="entry name" value="Rbsml_uL18_euk_arch"/>
</dbReference>
<dbReference type="GO" id="GO:0000027">
    <property type="term" value="P:ribosomal large subunit assembly"/>
    <property type="evidence" value="ECO:0007669"/>
    <property type="project" value="TreeGrafter"/>
</dbReference>
<reference evidence="4 5" key="1">
    <citation type="journal article" date="2018" name="Sci. Rep.">
        <title>Genomic signatures of local adaptation to the degree of environmental predictability in rotifers.</title>
        <authorList>
            <person name="Franch-Gras L."/>
            <person name="Hahn C."/>
            <person name="Garcia-Roger E.M."/>
            <person name="Carmona M.J."/>
            <person name="Serra M."/>
            <person name="Gomez A."/>
        </authorList>
    </citation>
    <scope>NUCLEOTIDE SEQUENCE [LARGE SCALE GENOMIC DNA]</scope>
    <source>
        <strain evidence="4">HYR1</strain>
    </source>
</reference>
<evidence type="ECO:0000256" key="2">
    <source>
        <dbReference type="ARBA" id="ARBA00022980"/>
    </source>
</evidence>
<sequence length="93" mass="10223">MVAVYSHELPRYGVKVVLTNYTSTYATVLLLTRRTLKKQKLDNDYDGQPGAFQCFLDVCLARTSIGARVFAALKGPAAINVVQAECENNKLGI</sequence>
<protein>
    <submittedName>
        <fullName evidence="4">60S ribosomal L5</fullName>
    </submittedName>
</protein>
<organism evidence="4 5">
    <name type="scientific">Brachionus plicatilis</name>
    <name type="common">Marine rotifer</name>
    <name type="synonym">Brachionus muelleri</name>
    <dbReference type="NCBI Taxonomy" id="10195"/>
    <lineage>
        <taxon>Eukaryota</taxon>
        <taxon>Metazoa</taxon>
        <taxon>Spiralia</taxon>
        <taxon>Gnathifera</taxon>
        <taxon>Rotifera</taxon>
        <taxon>Eurotatoria</taxon>
        <taxon>Monogononta</taxon>
        <taxon>Pseudotrocha</taxon>
        <taxon>Ploima</taxon>
        <taxon>Brachionidae</taxon>
        <taxon>Brachionus</taxon>
    </lineage>
</organism>
<dbReference type="Gene3D" id="3.30.420.100">
    <property type="match status" value="1"/>
</dbReference>
<dbReference type="GO" id="GO:0003735">
    <property type="term" value="F:structural constituent of ribosome"/>
    <property type="evidence" value="ECO:0007669"/>
    <property type="project" value="InterPro"/>
</dbReference>
<name>A0A3M7R0D5_BRAPC</name>
<dbReference type="EMBL" id="REGN01004611">
    <property type="protein sequence ID" value="RNA16834.1"/>
    <property type="molecule type" value="Genomic_DNA"/>
</dbReference>
<keyword evidence="5" id="KW-1185">Reference proteome</keyword>
<evidence type="ECO:0000313" key="5">
    <source>
        <dbReference type="Proteomes" id="UP000276133"/>
    </source>
</evidence>
<dbReference type="Proteomes" id="UP000276133">
    <property type="component" value="Unassembled WGS sequence"/>
</dbReference>
<keyword evidence="2" id="KW-0689">Ribosomal protein</keyword>
<evidence type="ECO:0000256" key="1">
    <source>
        <dbReference type="ARBA" id="ARBA00007116"/>
    </source>
</evidence>
<dbReference type="GO" id="GO:0006412">
    <property type="term" value="P:translation"/>
    <property type="evidence" value="ECO:0007669"/>
    <property type="project" value="InterPro"/>
</dbReference>
<dbReference type="OrthoDB" id="1618453at2759"/>
<dbReference type="PANTHER" id="PTHR23410:SF12">
    <property type="entry name" value="LARGE RIBOSOMAL SUBUNIT PROTEIN UL18"/>
    <property type="match status" value="1"/>
</dbReference>